<proteinExistence type="predicted"/>
<evidence type="ECO:0000313" key="2">
    <source>
        <dbReference type="EMBL" id="AGH14100.1"/>
    </source>
</evidence>
<dbReference type="EMBL" id="JX424627">
    <property type="protein sequence ID" value="AGH14100.1"/>
    <property type="molecule type" value="Genomic_DNA"/>
</dbReference>
<keyword evidence="1" id="KW-0732">Signal</keyword>
<accession>W5QTA7</accession>
<name>W5QTA7_9BACT</name>
<evidence type="ECO:0008006" key="3">
    <source>
        <dbReference type="Google" id="ProtNLM"/>
    </source>
</evidence>
<sequence>MKKTLLLFIALLGITSVQAEDYKYLTIVGIDGTKTSITAVGLSISFSDTQLTAKNAYTDETATVELTNLASMNFSNSDETTGIRETISEKETSNVDMIYNLQGQQLPTNAALAKGIYIFKKGNETQKVLVK</sequence>
<feature type="signal peptide" evidence="1">
    <location>
        <begin position="1"/>
        <end position="19"/>
    </location>
</feature>
<dbReference type="AlphaFoldDB" id="W5QTA7"/>
<protein>
    <recommendedName>
        <fullName evidence="3">Por secretion system C-terminal sorting domain-containing protein</fullName>
    </recommendedName>
</protein>
<evidence type="ECO:0000256" key="1">
    <source>
        <dbReference type="SAM" id="SignalP"/>
    </source>
</evidence>
<feature type="chain" id="PRO_5004871745" description="Por secretion system C-terminal sorting domain-containing protein" evidence="1">
    <location>
        <begin position="20"/>
        <end position="131"/>
    </location>
</feature>
<reference evidence="2" key="1">
    <citation type="journal article" date="2014" name="J. Ind. Microbiol. Biotechnol.">
        <title>Analysis of the bovine rumen microbiome reveals a diversity of Sus-like polysaccharide utilization loci from the bacterial phylum Bacteroidetes.</title>
        <authorList>
            <person name="Rosewarne C.P."/>
            <person name="Pope P.B."/>
            <person name="Cheung J.L."/>
            <person name="Morrison M."/>
        </authorList>
    </citation>
    <scope>NUCLEOTIDE SEQUENCE</scope>
    <source>
        <strain evidence="2">Sc00044</strain>
    </source>
</reference>
<organism evidence="2">
    <name type="scientific">Prevotella sp. Sc00044</name>
    <dbReference type="NCBI Taxonomy" id="1231730"/>
    <lineage>
        <taxon>Bacteria</taxon>
        <taxon>Pseudomonadati</taxon>
        <taxon>Bacteroidota</taxon>
        <taxon>Bacteroidia</taxon>
        <taxon>Bacteroidales</taxon>
        <taxon>Prevotellaceae</taxon>
        <taxon>Prevotella</taxon>
    </lineage>
</organism>